<proteinExistence type="predicted"/>
<feature type="transmembrane region" description="Helical" evidence="1">
    <location>
        <begin position="90"/>
        <end position="108"/>
    </location>
</feature>
<feature type="transmembrane region" description="Helical" evidence="1">
    <location>
        <begin position="34"/>
        <end position="55"/>
    </location>
</feature>
<gene>
    <name evidence="2" type="ORF">LSALG_LOCUS9475</name>
</gene>
<dbReference type="EMBL" id="OX465077">
    <property type="protein sequence ID" value="CAI9269086.1"/>
    <property type="molecule type" value="Genomic_DNA"/>
</dbReference>
<dbReference type="PANTHER" id="PTHR36318">
    <property type="entry name" value="OS06G0581300 PROTEIN"/>
    <property type="match status" value="1"/>
</dbReference>
<evidence type="ECO:0000313" key="2">
    <source>
        <dbReference type="EMBL" id="CAI9269086.1"/>
    </source>
</evidence>
<name>A0AA35YD77_LACSI</name>
<protein>
    <submittedName>
        <fullName evidence="2">Uncharacterized protein</fullName>
    </submittedName>
</protein>
<dbReference type="InterPro" id="IPR009943">
    <property type="entry name" value="DUF1475"/>
</dbReference>
<sequence length="208" mass="23352">MVKATNSGAESEVESTSLFGWQNSRVDRTYLSELVIFSYLLHSLLSIGYILLQFFKLSREESSTNPLYFVLVRHHKRENTSRIPVVTVRAIYSALAFLTMGALIYTLIKDISGSYADPFTKCFLANMADLYIHAVMFAVWIAYKESSWLIASLWIISLLCFGSITLCVYIVNQLFSISPEKPASSIIFSSSDICLQSSEPLFASHANV</sequence>
<keyword evidence="1" id="KW-0472">Membrane</keyword>
<dbReference type="PANTHER" id="PTHR36318:SF4">
    <property type="entry name" value="REVERSE TRANSCRIPTASE, RNA-DEPENDENT DNA POLYMERASE-RELATED"/>
    <property type="match status" value="1"/>
</dbReference>
<dbReference type="Proteomes" id="UP001177003">
    <property type="component" value="Chromosome 1"/>
</dbReference>
<feature type="transmembrane region" description="Helical" evidence="1">
    <location>
        <begin position="149"/>
        <end position="171"/>
    </location>
</feature>
<dbReference type="AlphaFoldDB" id="A0AA35YD77"/>
<keyword evidence="1" id="KW-1133">Transmembrane helix</keyword>
<reference evidence="2" key="1">
    <citation type="submission" date="2023-04" db="EMBL/GenBank/DDBJ databases">
        <authorList>
            <person name="Vijverberg K."/>
            <person name="Xiong W."/>
            <person name="Schranz E."/>
        </authorList>
    </citation>
    <scope>NUCLEOTIDE SEQUENCE</scope>
</reference>
<evidence type="ECO:0000256" key="1">
    <source>
        <dbReference type="SAM" id="Phobius"/>
    </source>
</evidence>
<accession>A0AA35YD77</accession>
<keyword evidence="3" id="KW-1185">Reference proteome</keyword>
<feature type="transmembrane region" description="Helical" evidence="1">
    <location>
        <begin position="120"/>
        <end position="143"/>
    </location>
</feature>
<dbReference type="Pfam" id="PF07343">
    <property type="entry name" value="DUF1475"/>
    <property type="match status" value="1"/>
</dbReference>
<evidence type="ECO:0000313" key="3">
    <source>
        <dbReference type="Proteomes" id="UP001177003"/>
    </source>
</evidence>
<keyword evidence="1" id="KW-0812">Transmembrane</keyword>
<organism evidence="2 3">
    <name type="scientific">Lactuca saligna</name>
    <name type="common">Willowleaf lettuce</name>
    <dbReference type="NCBI Taxonomy" id="75948"/>
    <lineage>
        <taxon>Eukaryota</taxon>
        <taxon>Viridiplantae</taxon>
        <taxon>Streptophyta</taxon>
        <taxon>Embryophyta</taxon>
        <taxon>Tracheophyta</taxon>
        <taxon>Spermatophyta</taxon>
        <taxon>Magnoliopsida</taxon>
        <taxon>eudicotyledons</taxon>
        <taxon>Gunneridae</taxon>
        <taxon>Pentapetalae</taxon>
        <taxon>asterids</taxon>
        <taxon>campanulids</taxon>
        <taxon>Asterales</taxon>
        <taxon>Asteraceae</taxon>
        <taxon>Cichorioideae</taxon>
        <taxon>Cichorieae</taxon>
        <taxon>Lactucinae</taxon>
        <taxon>Lactuca</taxon>
    </lineage>
</organism>